<name>A0A8S1R8U2_9CILI</name>
<sequence length="135" mass="16386">MINDVLIIDERLKQLQEEVKMMEQQYGFSEEFKLKEVGNRLKKEDNSKQQTKKQPNRYQNLPNFVKQKEIKQQKMKAQLSNKWVEIFQEKPSIMQFYDVDRFLPTLQSPYDIQIKPTVPNDEDIYETYIDNLKYD</sequence>
<keyword evidence="1" id="KW-0175">Coiled coil</keyword>
<accession>A0A8S1R8U2</accession>
<comment type="caution">
    <text evidence="2">The sequence shown here is derived from an EMBL/GenBank/DDBJ whole genome shotgun (WGS) entry which is preliminary data.</text>
</comment>
<dbReference type="OrthoDB" id="286275at2759"/>
<feature type="coiled-coil region" evidence="1">
    <location>
        <begin position="5"/>
        <end position="54"/>
    </location>
</feature>
<reference evidence="2" key="1">
    <citation type="submission" date="2021-01" db="EMBL/GenBank/DDBJ databases">
        <authorList>
            <consortium name="Genoscope - CEA"/>
            <person name="William W."/>
        </authorList>
    </citation>
    <scope>NUCLEOTIDE SEQUENCE</scope>
</reference>
<proteinExistence type="predicted"/>
<evidence type="ECO:0000256" key="1">
    <source>
        <dbReference type="SAM" id="Coils"/>
    </source>
</evidence>
<dbReference type="AlphaFoldDB" id="A0A8S1R8U2"/>
<evidence type="ECO:0000313" key="2">
    <source>
        <dbReference type="EMBL" id="CAD8123190.1"/>
    </source>
</evidence>
<organism evidence="2 3">
    <name type="scientific">Paramecium sonneborni</name>
    <dbReference type="NCBI Taxonomy" id="65129"/>
    <lineage>
        <taxon>Eukaryota</taxon>
        <taxon>Sar</taxon>
        <taxon>Alveolata</taxon>
        <taxon>Ciliophora</taxon>
        <taxon>Intramacronucleata</taxon>
        <taxon>Oligohymenophorea</taxon>
        <taxon>Peniculida</taxon>
        <taxon>Parameciidae</taxon>
        <taxon>Paramecium</taxon>
    </lineage>
</organism>
<dbReference type="Proteomes" id="UP000692954">
    <property type="component" value="Unassembled WGS sequence"/>
</dbReference>
<dbReference type="EMBL" id="CAJJDN010000143">
    <property type="protein sequence ID" value="CAD8123190.1"/>
    <property type="molecule type" value="Genomic_DNA"/>
</dbReference>
<evidence type="ECO:0000313" key="3">
    <source>
        <dbReference type="Proteomes" id="UP000692954"/>
    </source>
</evidence>
<keyword evidence="3" id="KW-1185">Reference proteome</keyword>
<gene>
    <name evidence="2" type="ORF">PSON_ATCC_30995.1.T1430071</name>
</gene>
<protein>
    <submittedName>
        <fullName evidence="2">Uncharacterized protein</fullName>
    </submittedName>
</protein>